<dbReference type="EMBL" id="CP034461">
    <property type="protein sequence ID" value="QBM90532.1"/>
    <property type="molecule type" value="Genomic_DNA"/>
</dbReference>
<dbReference type="PANTHER" id="PTHR11439:SF483">
    <property type="entry name" value="PEPTIDE SYNTHASE GLIP-LIKE, PUTATIVE (AFU_ORTHOLOGUE AFUA_3G12920)-RELATED"/>
    <property type="match status" value="1"/>
</dbReference>
<reference evidence="3" key="1">
    <citation type="submission" date="2019-03" db="EMBL/GenBank/DDBJ databases">
        <title>Snf2 controls pulcherriminic acid biosynthesis and connects pigmentation and antifungal activity of the yeast Metschnikowia pulcherrima.</title>
        <authorList>
            <person name="Gore-Lloyd D."/>
            <person name="Sumann I."/>
            <person name="Brachmann A.O."/>
            <person name="Schneeberger K."/>
            <person name="Ortiz-Merino R.A."/>
            <person name="Moreno-Beltran M."/>
            <person name="Schlaefli M."/>
            <person name="Kirner P."/>
            <person name="Santos Kron A."/>
            <person name="Wolfe K.H."/>
            <person name="Piel J."/>
            <person name="Ahrens C.H."/>
            <person name="Henk D."/>
            <person name="Freimoser F.M."/>
        </authorList>
    </citation>
    <scope>NUCLEOTIDE SEQUENCE [LARGE SCALE GENOMIC DNA]</scope>
    <source>
        <strain evidence="3">APC 1.2</strain>
    </source>
</reference>
<keyword evidence="2" id="KW-0808">Transferase</keyword>
<gene>
    <name evidence="2" type="primary">MPUL0F01130</name>
    <name evidence="2" type="ORF">METSCH_F01130</name>
</gene>
<dbReference type="PANTHER" id="PTHR11439">
    <property type="entry name" value="GAG-POL-RELATED RETROTRANSPOSON"/>
    <property type="match status" value="1"/>
</dbReference>
<feature type="domain" description="Reverse transcriptase Ty1/copia-type" evidence="1">
    <location>
        <begin position="148"/>
        <end position="361"/>
    </location>
</feature>
<evidence type="ECO:0000313" key="2">
    <source>
        <dbReference type="EMBL" id="QBM90532.1"/>
    </source>
</evidence>
<keyword evidence="2" id="KW-0548">Nucleotidyltransferase</keyword>
<sequence length="595" mass="67292">MTFSAIKLSLFSFDISMELEVCHAKSFDIDGSCEVWTRLKPHGHKATRGEWPSDPGKIRPVAYGGSTITQTHDYYEHHNDLLATITEKIAQLSNLHEPVPANLGEAKSSPNWHLWRDAINAELTAQSENDTFSLALSPCSLQVTGKLDWEFSIEDDGEYRAKLTAKSKIEFDGAEYELTSRVKPELNSLRLFMAMSAQNNLQVHHMKINSAYFYAKFPLVAYFETPPGLMVQGTLQLHKSIHGFLRAPDMRDKMIAKALRTHGLSKVLCNNLFYRGANLNLIIIAVIADDLLIASRDKDKLNAVKSKLVSQYKMRDLALAKKVAGINIYQRDGFIKLHLNDYIDSLLKDYSMEGCMPHRIPAGDLNLNVSASDNEESCDLDAYRSLIGKLIYASMTVRMDIDHIVRELIRYLADPKQKHMIAARNVVRYLKGTKLDGLIYLPRVSDTCLQGYATSILGQRKEDSFLGYVMTYSGTPIFWRTRFGKSGPGLHAEALRLLIIQGQRTLEALIEIGFIMNLKIYSNNRQAVMSERKALLKFQPRNLKSAGKRAYEQREANSDDGISVHEHLDPQPALLLTKYLPYDDHRRCCSMLNLA</sequence>
<proteinExistence type="predicted"/>
<evidence type="ECO:0000259" key="1">
    <source>
        <dbReference type="Pfam" id="PF07727"/>
    </source>
</evidence>
<organism evidence="2 3">
    <name type="scientific">Metschnikowia aff. pulcherrima</name>
    <dbReference type="NCBI Taxonomy" id="2163413"/>
    <lineage>
        <taxon>Eukaryota</taxon>
        <taxon>Fungi</taxon>
        <taxon>Dikarya</taxon>
        <taxon>Ascomycota</taxon>
        <taxon>Saccharomycotina</taxon>
        <taxon>Pichiomycetes</taxon>
        <taxon>Metschnikowiaceae</taxon>
        <taxon>Metschnikowia</taxon>
    </lineage>
</organism>
<dbReference type="AlphaFoldDB" id="A0A4P6XSJ0"/>
<keyword evidence="3" id="KW-1185">Reference proteome</keyword>
<name>A0A4P6XSJ0_9ASCO</name>
<dbReference type="InterPro" id="IPR013103">
    <property type="entry name" value="RVT_2"/>
</dbReference>
<dbReference type="Pfam" id="PF07727">
    <property type="entry name" value="RVT_2"/>
    <property type="match status" value="1"/>
</dbReference>
<dbReference type="Proteomes" id="UP000292447">
    <property type="component" value="Chromosome VI"/>
</dbReference>
<protein>
    <submittedName>
        <fullName evidence="2">Reverse transcriptase RNA-dependent DNA polymerase</fullName>
    </submittedName>
</protein>
<accession>A0A4P6XSJ0</accession>
<evidence type="ECO:0000313" key="3">
    <source>
        <dbReference type="Proteomes" id="UP000292447"/>
    </source>
</evidence>
<dbReference type="STRING" id="2163413.A0A4P6XSJ0"/>
<keyword evidence="2" id="KW-0695">RNA-directed DNA polymerase</keyword>
<dbReference type="GO" id="GO:0003964">
    <property type="term" value="F:RNA-directed DNA polymerase activity"/>
    <property type="evidence" value="ECO:0007669"/>
    <property type="project" value="UniProtKB-KW"/>
</dbReference>